<keyword evidence="4 7" id="KW-1133">Transmembrane helix</keyword>
<dbReference type="Pfam" id="PF02687">
    <property type="entry name" value="FtsX"/>
    <property type="match status" value="1"/>
</dbReference>
<evidence type="ECO:0000259" key="8">
    <source>
        <dbReference type="Pfam" id="PF02687"/>
    </source>
</evidence>
<gene>
    <name evidence="10" type="ORF">FPL22_07000</name>
</gene>
<sequence length="409" mass="44466">MNWFTGVINGLGEVWAHKLRSALTIACVLLGVASMVVTTGFMEGLFETWKVSLDESGGLEKLSSAPDAVPERQKPLTSLSSGLTLDDARAVKALIPGVRFVSPEIDLSNAQLTRGNRRTAQRVQGVENDIFEINRYEIVAGRPFSDLDQRDASNVVIIGTKVFEELFEPQEDPVGQYINVNGRPFLVIGLLKNYELYYGSYNVMEGKNRIAFIPVSTMAIKLQNTVRLSWLNHKIDDVARLDEAVDAVQNLYYHRHRGVLDFKVDTQQQQLASYNQMKTAFVLGGAAVAGVSLLVSGIGIMNLMLASINERVREIGVRKAVGASPFNIFCQFLAEAVTLSLLGGILGITVAVGVIEGLQAVLPSGSRPLLVSSAFFVGFAFSVTAGVLAGVYPAIQAARLDPIEALRYE</sequence>
<dbReference type="AlphaFoldDB" id="A0A556QQX2"/>
<dbReference type="InterPro" id="IPR025857">
    <property type="entry name" value="MacB_PCD"/>
</dbReference>
<dbReference type="GO" id="GO:0022857">
    <property type="term" value="F:transmembrane transporter activity"/>
    <property type="evidence" value="ECO:0007669"/>
    <property type="project" value="TreeGrafter"/>
</dbReference>
<dbReference type="RefSeq" id="WP_144229379.1">
    <property type="nucleotide sequence ID" value="NZ_CBCRVV010000005.1"/>
</dbReference>
<dbReference type="GO" id="GO:0005886">
    <property type="term" value="C:plasma membrane"/>
    <property type="evidence" value="ECO:0007669"/>
    <property type="project" value="UniProtKB-SubCell"/>
</dbReference>
<evidence type="ECO:0000256" key="2">
    <source>
        <dbReference type="ARBA" id="ARBA00022475"/>
    </source>
</evidence>
<protein>
    <submittedName>
        <fullName evidence="10">FtsX-like permease family protein</fullName>
    </submittedName>
</protein>
<accession>A0A556QQX2</accession>
<dbReference type="PANTHER" id="PTHR30572">
    <property type="entry name" value="MEMBRANE COMPONENT OF TRANSPORTER-RELATED"/>
    <property type="match status" value="1"/>
</dbReference>
<feature type="transmembrane region" description="Helical" evidence="7">
    <location>
        <begin position="280"/>
        <end position="305"/>
    </location>
</feature>
<proteinExistence type="inferred from homology"/>
<evidence type="ECO:0000313" key="10">
    <source>
        <dbReference type="EMBL" id="TSJ79036.1"/>
    </source>
</evidence>
<dbReference type="InterPro" id="IPR050250">
    <property type="entry name" value="Macrolide_Exporter_MacB"/>
</dbReference>
<feature type="transmembrane region" description="Helical" evidence="7">
    <location>
        <begin position="21"/>
        <end position="42"/>
    </location>
</feature>
<evidence type="ECO:0000256" key="5">
    <source>
        <dbReference type="ARBA" id="ARBA00023136"/>
    </source>
</evidence>
<keyword evidence="3 7" id="KW-0812">Transmembrane</keyword>
<comment type="subcellular location">
    <subcellularLocation>
        <location evidence="1">Cell membrane</location>
        <topology evidence="1">Multi-pass membrane protein</topology>
    </subcellularLocation>
</comment>
<evidence type="ECO:0000256" key="6">
    <source>
        <dbReference type="ARBA" id="ARBA00038076"/>
    </source>
</evidence>
<dbReference type="InterPro" id="IPR003838">
    <property type="entry name" value="ABC3_permease_C"/>
</dbReference>
<organism evidence="10 11">
    <name type="scientific">Rariglobus hedericola</name>
    <dbReference type="NCBI Taxonomy" id="2597822"/>
    <lineage>
        <taxon>Bacteria</taxon>
        <taxon>Pseudomonadati</taxon>
        <taxon>Verrucomicrobiota</taxon>
        <taxon>Opitutia</taxon>
        <taxon>Opitutales</taxon>
        <taxon>Opitutaceae</taxon>
        <taxon>Rariglobus</taxon>
    </lineage>
</organism>
<keyword evidence="2" id="KW-1003">Cell membrane</keyword>
<comment type="caution">
    <text evidence="10">The sequence shown here is derived from an EMBL/GenBank/DDBJ whole genome shotgun (WGS) entry which is preliminary data.</text>
</comment>
<name>A0A556QQX2_9BACT</name>
<dbReference type="OrthoDB" id="9770099at2"/>
<dbReference type="EMBL" id="VMBG01000001">
    <property type="protein sequence ID" value="TSJ79036.1"/>
    <property type="molecule type" value="Genomic_DNA"/>
</dbReference>
<dbReference type="Proteomes" id="UP000315648">
    <property type="component" value="Unassembled WGS sequence"/>
</dbReference>
<feature type="transmembrane region" description="Helical" evidence="7">
    <location>
        <begin position="326"/>
        <end position="355"/>
    </location>
</feature>
<dbReference type="Pfam" id="PF12704">
    <property type="entry name" value="MacB_PCD"/>
    <property type="match status" value="1"/>
</dbReference>
<evidence type="ECO:0000259" key="9">
    <source>
        <dbReference type="Pfam" id="PF12704"/>
    </source>
</evidence>
<feature type="domain" description="ABC3 transporter permease C-terminal" evidence="8">
    <location>
        <begin position="287"/>
        <end position="402"/>
    </location>
</feature>
<dbReference type="PANTHER" id="PTHR30572:SF4">
    <property type="entry name" value="ABC TRANSPORTER PERMEASE YTRF"/>
    <property type="match status" value="1"/>
</dbReference>
<evidence type="ECO:0000256" key="4">
    <source>
        <dbReference type="ARBA" id="ARBA00022989"/>
    </source>
</evidence>
<keyword evidence="11" id="KW-1185">Reference proteome</keyword>
<reference evidence="10 11" key="1">
    <citation type="submission" date="2019-07" db="EMBL/GenBank/DDBJ databases">
        <title>Description of 53C-WASEF.</title>
        <authorList>
            <person name="Pitt A."/>
            <person name="Hahn M.W."/>
        </authorList>
    </citation>
    <scope>NUCLEOTIDE SEQUENCE [LARGE SCALE GENOMIC DNA]</scope>
    <source>
        <strain evidence="10 11">53C-WASEF</strain>
    </source>
</reference>
<feature type="domain" description="MacB-like periplasmic core" evidence="9">
    <location>
        <begin position="21"/>
        <end position="250"/>
    </location>
</feature>
<evidence type="ECO:0000256" key="1">
    <source>
        <dbReference type="ARBA" id="ARBA00004651"/>
    </source>
</evidence>
<evidence type="ECO:0000256" key="3">
    <source>
        <dbReference type="ARBA" id="ARBA00022692"/>
    </source>
</evidence>
<evidence type="ECO:0000256" key="7">
    <source>
        <dbReference type="SAM" id="Phobius"/>
    </source>
</evidence>
<feature type="transmembrane region" description="Helical" evidence="7">
    <location>
        <begin position="375"/>
        <end position="395"/>
    </location>
</feature>
<keyword evidence="5 7" id="KW-0472">Membrane</keyword>
<comment type="similarity">
    <text evidence="6">Belongs to the ABC-4 integral membrane protein family.</text>
</comment>
<evidence type="ECO:0000313" key="11">
    <source>
        <dbReference type="Proteomes" id="UP000315648"/>
    </source>
</evidence>